<dbReference type="InterPro" id="IPR000276">
    <property type="entry name" value="GPCR_Rhodpsn"/>
</dbReference>
<keyword evidence="5 9" id="KW-0472">Membrane</keyword>
<protein>
    <recommendedName>
        <fullName evidence="10">G-protein coupled receptors family 1 profile domain-containing protein</fullName>
    </recommendedName>
</protein>
<accession>A0AAU9WYV4</accession>
<feature type="transmembrane region" description="Helical" evidence="9">
    <location>
        <begin position="270"/>
        <end position="289"/>
    </location>
</feature>
<feature type="transmembrane region" description="Helical" evidence="9">
    <location>
        <begin position="45"/>
        <end position="65"/>
    </location>
</feature>
<dbReference type="EMBL" id="CALNXJ010000024">
    <property type="protein sequence ID" value="CAH3129902.1"/>
    <property type="molecule type" value="Genomic_DNA"/>
</dbReference>
<evidence type="ECO:0000256" key="7">
    <source>
        <dbReference type="ARBA" id="ARBA00023224"/>
    </source>
</evidence>
<reference evidence="11 12" key="1">
    <citation type="submission" date="2022-05" db="EMBL/GenBank/DDBJ databases">
        <authorList>
            <consortium name="Genoscope - CEA"/>
            <person name="William W."/>
        </authorList>
    </citation>
    <scope>NUCLEOTIDE SEQUENCE [LARGE SCALE GENOMIC DNA]</scope>
</reference>
<proteinExistence type="inferred from homology"/>
<dbReference type="GO" id="GO:0005886">
    <property type="term" value="C:plasma membrane"/>
    <property type="evidence" value="ECO:0007669"/>
    <property type="project" value="TreeGrafter"/>
</dbReference>
<name>A0AAU9WYV4_9CNID</name>
<evidence type="ECO:0000256" key="1">
    <source>
        <dbReference type="ARBA" id="ARBA00004141"/>
    </source>
</evidence>
<dbReference type="AlphaFoldDB" id="A0AAU9WYV4"/>
<keyword evidence="12" id="KW-1185">Reference proteome</keyword>
<keyword evidence="2 8" id="KW-0812">Transmembrane</keyword>
<comment type="caution">
    <text evidence="11">The sequence shown here is derived from an EMBL/GenBank/DDBJ whole genome shotgun (WGS) entry which is preliminary data.</text>
</comment>
<evidence type="ECO:0000259" key="10">
    <source>
        <dbReference type="PROSITE" id="PS50262"/>
    </source>
</evidence>
<evidence type="ECO:0000313" key="11">
    <source>
        <dbReference type="EMBL" id="CAH3129902.1"/>
    </source>
</evidence>
<feature type="domain" description="G-protein coupled receptors family 1 profile" evidence="10">
    <location>
        <begin position="24"/>
        <end position="289"/>
    </location>
</feature>
<dbReference type="Pfam" id="PF00001">
    <property type="entry name" value="7tm_1"/>
    <property type="match status" value="1"/>
</dbReference>
<evidence type="ECO:0000256" key="8">
    <source>
        <dbReference type="RuleBase" id="RU000688"/>
    </source>
</evidence>
<dbReference type="Gene3D" id="1.20.1070.10">
    <property type="entry name" value="Rhodopsin 7-helix transmembrane proteins"/>
    <property type="match status" value="1"/>
</dbReference>
<dbReference type="SMART" id="SM01381">
    <property type="entry name" value="7TM_GPCR_Srsx"/>
    <property type="match status" value="1"/>
</dbReference>
<dbReference type="Proteomes" id="UP001159428">
    <property type="component" value="Unassembled WGS sequence"/>
</dbReference>
<organism evidence="11 12">
    <name type="scientific">Pocillopora meandrina</name>
    <dbReference type="NCBI Taxonomy" id="46732"/>
    <lineage>
        <taxon>Eukaryota</taxon>
        <taxon>Metazoa</taxon>
        <taxon>Cnidaria</taxon>
        <taxon>Anthozoa</taxon>
        <taxon>Hexacorallia</taxon>
        <taxon>Scleractinia</taxon>
        <taxon>Astrocoeniina</taxon>
        <taxon>Pocilloporidae</taxon>
        <taxon>Pocillopora</taxon>
    </lineage>
</organism>
<comment type="subcellular location">
    <subcellularLocation>
        <location evidence="1">Membrane</location>
        <topology evidence="1">Multi-pass membrane protein</topology>
    </subcellularLocation>
</comment>
<dbReference type="PANTHER" id="PTHR45695">
    <property type="entry name" value="LEUCOKININ RECEPTOR-RELATED"/>
    <property type="match status" value="1"/>
</dbReference>
<feature type="transmembrane region" description="Helical" evidence="9">
    <location>
        <begin position="182"/>
        <end position="200"/>
    </location>
</feature>
<dbReference type="PROSITE" id="PS50262">
    <property type="entry name" value="G_PROTEIN_RECEP_F1_2"/>
    <property type="match status" value="1"/>
</dbReference>
<dbReference type="PROSITE" id="PS00237">
    <property type="entry name" value="G_PROTEIN_RECEP_F1_1"/>
    <property type="match status" value="1"/>
</dbReference>
<keyword evidence="6 8" id="KW-0675">Receptor</keyword>
<sequence length="309" mass="34872">MSMNADLKAFDFVTPVIILAGSTGNLIVCCLIITNKKLRTSFNYLLLNLAISDLSCLLFVALFYAGKIRNLYFSDGDRTQSDFEGIACKVTVVSIDLTTKISVLTLAAISTDRFYAIVHPWKHRGASIKTKIRIVLLLIWLVAVVCCLPMVFIMAKIPNRFEGKSIAPLCFKFLVDTDSFKVIAFIDLIASYVIPMAIILRTSLEVIKHLWCRCWRPVHREEGQILTKSRKRITKVVFSVIVAFNIFWLPWAVLQGSLLIGAVHEINDRMFLIMFSLVLISASVNPILYSIQSRLFRKGVGKMIRCKSV</sequence>
<feature type="transmembrane region" description="Helical" evidence="9">
    <location>
        <begin position="236"/>
        <end position="258"/>
    </location>
</feature>
<keyword evidence="4 8" id="KW-0297">G-protein coupled receptor</keyword>
<evidence type="ECO:0000256" key="3">
    <source>
        <dbReference type="ARBA" id="ARBA00022989"/>
    </source>
</evidence>
<evidence type="ECO:0000256" key="6">
    <source>
        <dbReference type="ARBA" id="ARBA00023170"/>
    </source>
</evidence>
<dbReference type="PANTHER" id="PTHR45695:SF9">
    <property type="entry name" value="LEUCOKININ RECEPTOR"/>
    <property type="match status" value="1"/>
</dbReference>
<dbReference type="PRINTS" id="PR00237">
    <property type="entry name" value="GPCRRHODOPSN"/>
</dbReference>
<gene>
    <name evidence="11" type="ORF">PMEA_00013727</name>
</gene>
<dbReference type="GO" id="GO:0004930">
    <property type="term" value="F:G protein-coupled receptor activity"/>
    <property type="evidence" value="ECO:0007669"/>
    <property type="project" value="UniProtKB-KW"/>
</dbReference>
<comment type="similarity">
    <text evidence="8">Belongs to the G-protein coupled receptor 1 family.</text>
</comment>
<dbReference type="SUPFAM" id="SSF81321">
    <property type="entry name" value="Family A G protein-coupled receptor-like"/>
    <property type="match status" value="1"/>
</dbReference>
<evidence type="ECO:0000256" key="9">
    <source>
        <dbReference type="SAM" id="Phobius"/>
    </source>
</evidence>
<evidence type="ECO:0000313" key="12">
    <source>
        <dbReference type="Proteomes" id="UP001159428"/>
    </source>
</evidence>
<dbReference type="CDD" id="cd00637">
    <property type="entry name" value="7tm_classA_rhodopsin-like"/>
    <property type="match status" value="1"/>
</dbReference>
<keyword evidence="3 9" id="KW-1133">Transmembrane helix</keyword>
<evidence type="ECO:0000256" key="5">
    <source>
        <dbReference type="ARBA" id="ARBA00023136"/>
    </source>
</evidence>
<evidence type="ECO:0000256" key="4">
    <source>
        <dbReference type="ARBA" id="ARBA00023040"/>
    </source>
</evidence>
<feature type="transmembrane region" description="Helical" evidence="9">
    <location>
        <begin position="12"/>
        <end position="33"/>
    </location>
</feature>
<keyword evidence="7 8" id="KW-0807">Transducer</keyword>
<feature type="transmembrane region" description="Helical" evidence="9">
    <location>
        <begin position="134"/>
        <end position="155"/>
    </location>
</feature>
<evidence type="ECO:0000256" key="2">
    <source>
        <dbReference type="ARBA" id="ARBA00022692"/>
    </source>
</evidence>
<dbReference type="InterPro" id="IPR017452">
    <property type="entry name" value="GPCR_Rhodpsn_7TM"/>
</dbReference>